<gene>
    <name evidence="2" type="ORF">GCM10009102_16350</name>
</gene>
<keyword evidence="1" id="KW-0812">Transmembrane</keyword>
<name>A0ABP3SYI6_9SPHN</name>
<organism evidence="2 3">
    <name type="scientific">Sphingomonas insulae</name>
    <dbReference type="NCBI Taxonomy" id="424800"/>
    <lineage>
        <taxon>Bacteria</taxon>
        <taxon>Pseudomonadati</taxon>
        <taxon>Pseudomonadota</taxon>
        <taxon>Alphaproteobacteria</taxon>
        <taxon>Sphingomonadales</taxon>
        <taxon>Sphingomonadaceae</taxon>
        <taxon>Sphingomonas</taxon>
    </lineage>
</organism>
<proteinExistence type="predicted"/>
<protein>
    <recommendedName>
        <fullName evidence="4">NfeD-like C-terminal domain-containing protein</fullName>
    </recommendedName>
</protein>
<keyword evidence="3" id="KW-1185">Reference proteome</keyword>
<evidence type="ECO:0000256" key="1">
    <source>
        <dbReference type="SAM" id="Phobius"/>
    </source>
</evidence>
<evidence type="ECO:0008006" key="4">
    <source>
        <dbReference type="Google" id="ProtNLM"/>
    </source>
</evidence>
<feature type="transmembrane region" description="Helical" evidence="1">
    <location>
        <begin position="25"/>
        <end position="51"/>
    </location>
</feature>
<evidence type="ECO:0000313" key="3">
    <source>
        <dbReference type="Proteomes" id="UP001500238"/>
    </source>
</evidence>
<keyword evidence="1" id="KW-0472">Membrane</keyword>
<dbReference type="EMBL" id="BAAAES010000008">
    <property type="protein sequence ID" value="GAA0667110.1"/>
    <property type="molecule type" value="Genomic_DNA"/>
</dbReference>
<dbReference type="RefSeq" id="WP_163959200.1">
    <property type="nucleotide sequence ID" value="NZ_BAAAES010000008.1"/>
</dbReference>
<dbReference type="Proteomes" id="UP001500238">
    <property type="component" value="Unassembled WGS sequence"/>
</dbReference>
<comment type="caution">
    <text evidence="2">The sequence shown here is derived from an EMBL/GenBank/DDBJ whole genome shotgun (WGS) entry which is preliminary data.</text>
</comment>
<keyword evidence="1" id="KW-1133">Transmembrane helix</keyword>
<evidence type="ECO:0000313" key="2">
    <source>
        <dbReference type="EMBL" id="GAA0667110.1"/>
    </source>
</evidence>
<reference evidence="3" key="1">
    <citation type="journal article" date="2019" name="Int. J. Syst. Evol. Microbiol.">
        <title>The Global Catalogue of Microorganisms (GCM) 10K type strain sequencing project: providing services to taxonomists for standard genome sequencing and annotation.</title>
        <authorList>
            <consortium name="The Broad Institute Genomics Platform"/>
            <consortium name="The Broad Institute Genome Sequencing Center for Infectious Disease"/>
            <person name="Wu L."/>
            <person name="Ma J."/>
        </authorList>
    </citation>
    <scope>NUCLEOTIDE SEQUENCE [LARGE SCALE GENOMIC DNA]</scope>
    <source>
        <strain evidence="3">JCM 14603</strain>
    </source>
</reference>
<sequence length="116" mass="12475">MKTIIVIAAAVGIYCLYWLTPNPLGVVAVVVALILLPLFVYLFMSLMAAAARVRRGGPAQSREFARAGVRLKPFIGAKVRRQDSGSLISTRAGIRIRSTSSGLVVGETRTIAKDVF</sequence>
<accession>A0ABP3SYI6</accession>